<protein>
    <submittedName>
        <fullName evidence="1">Uncharacterized protein</fullName>
    </submittedName>
</protein>
<proteinExistence type="predicted"/>
<dbReference type="AlphaFoldDB" id="A0AAP9WG67"/>
<evidence type="ECO:0000313" key="2">
    <source>
        <dbReference type="Proteomes" id="UP000663124"/>
    </source>
</evidence>
<accession>A0AAP9WG67</accession>
<dbReference type="EMBL" id="CP043888">
    <property type="protein sequence ID" value="QOI45078.1"/>
    <property type="molecule type" value="Genomic_DNA"/>
</dbReference>
<reference evidence="1" key="1">
    <citation type="submission" date="2019-09" db="EMBL/GenBank/DDBJ databases">
        <title>Comparative Genomics of Leptospira interrogans Reveals Genome Plasticity - A Common Adaptive Strategy for Survival in Various Hosts.</title>
        <authorList>
            <person name="Ramli S.R."/>
            <person name="Bunk B."/>
            <person name="Goris M."/>
            <person name="Bhuju S."/>
            <person name="Jarek M."/>
            <person name="Sproer C."/>
            <person name="Mustakim S."/>
            <person name="Strommenger B."/>
            <person name="Pessler F."/>
        </authorList>
    </citation>
    <scope>NUCLEOTIDE SEQUENCE</scope>
    <source>
        <strain evidence="1">782</strain>
        <plasmid evidence="1">p4</plasmid>
    </source>
</reference>
<dbReference type="Proteomes" id="UP000663124">
    <property type="component" value="Plasmid p4"/>
</dbReference>
<keyword evidence="1" id="KW-0614">Plasmid</keyword>
<name>A0AAP9WG67_LEPIR</name>
<sequence length="92" mass="10461">MNAGYIFTFLFVKLVLSTKCKGCMDTLMNKCSPMSHKIDYRKLLISSFKNILEALNVSSPKNLHETAFENHLSVLLNYAPILFSKLLGLIDY</sequence>
<evidence type="ECO:0000313" key="1">
    <source>
        <dbReference type="EMBL" id="QOI45078.1"/>
    </source>
</evidence>
<gene>
    <name evidence="1" type="ORF">Lepto782_23140</name>
</gene>
<geneLocation type="plasmid" evidence="1 2">
    <name>p4</name>
</geneLocation>
<organism evidence="1 2">
    <name type="scientific">Leptospira interrogans serovar Canicola</name>
    <dbReference type="NCBI Taxonomy" id="211880"/>
    <lineage>
        <taxon>Bacteria</taxon>
        <taxon>Pseudomonadati</taxon>
        <taxon>Spirochaetota</taxon>
        <taxon>Spirochaetia</taxon>
        <taxon>Leptospirales</taxon>
        <taxon>Leptospiraceae</taxon>
        <taxon>Leptospira</taxon>
    </lineage>
</organism>